<evidence type="ECO:0000313" key="2">
    <source>
        <dbReference type="Proteomes" id="UP000255508"/>
    </source>
</evidence>
<dbReference type="Proteomes" id="UP000255508">
    <property type="component" value="Unassembled WGS sequence"/>
</dbReference>
<proteinExistence type="predicted"/>
<reference evidence="1 2" key="1">
    <citation type="journal article" date="2018" name="ISME J.">
        <title>Endosymbiont genomes yield clues of tubeworm success.</title>
        <authorList>
            <person name="Li Y."/>
            <person name="Liles M.R."/>
            <person name="Halanych K.M."/>
        </authorList>
    </citation>
    <scope>NUCLEOTIDE SEQUENCE [LARGE SCALE GENOMIC DNA]</scope>
    <source>
        <strain evidence="1">A1422</strain>
    </source>
</reference>
<protein>
    <recommendedName>
        <fullName evidence="3">Tetratricopeptide repeat protein</fullName>
    </recommendedName>
</protein>
<accession>A0A370DWL4</accession>
<evidence type="ECO:0008006" key="3">
    <source>
        <dbReference type="Google" id="ProtNLM"/>
    </source>
</evidence>
<dbReference type="EMBL" id="QFXD01000241">
    <property type="protein sequence ID" value="RDH88939.1"/>
    <property type="molecule type" value="Genomic_DNA"/>
</dbReference>
<evidence type="ECO:0000313" key="1">
    <source>
        <dbReference type="EMBL" id="RDH88939.1"/>
    </source>
</evidence>
<sequence length="67" mass="7418">MAPHDRSLRHFPGFTATLICSLLLSVMPLSVAAETLEEARTAVRMRQFEKAVEIYEQLAEAGDAKAQ</sequence>
<comment type="caution">
    <text evidence="1">The sequence shown here is derived from an EMBL/GenBank/DDBJ whole genome shotgun (WGS) entry which is preliminary data.</text>
</comment>
<organism evidence="1 2">
    <name type="scientific">endosymbiont of Lamellibrachia luymesi</name>
    <dbReference type="NCBI Taxonomy" id="2200907"/>
    <lineage>
        <taxon>Bacteria</taxon>
        <taxon>Pseudomonadati</taxon>
        <taxon>Pseudomonadota</taxon>
        <taxon>Gammaproteobacteria</taxon>
        <taxon>sulfur-oxidizing symbionts</taxon>
    </lineage>
</organism>
<dbReference type="AlphaFoldDB" id="A0A370DWL4"/>
<gene>
    <name evidence="1" type="ORF">DIZ79_13900</name>
</gene>
<name>A0A370DWL4_9GAMM</name>